<dbReference type="Proteomes" id="UP000811844">
    <property type="component" value="Unassembled WGS sequence"/>
</dbReference>
<dbReference type="InterPro" id="IPR010836">
    <property type="entry name" value="SapC"/>
</dbReference>
<comment type="caution">
    <text evidence="1">The sequence shown here is derived from an EMBL/GenBank/DDBJ whole genome shotgun (WGS) entry which is preliminary data.</text>
</comment>
<dbReference type="Pfam" id="PF07277">
    <property type="entry name" value="SapC"/>
    <property type="match status" value="1"/>
</dbReference>
<dbReference type="RefSeq" id="WP_153660687.1">
    <property type="nucleotide sequence ID" value="NZ_JAAIKR010000001.1"/>
</dbReference>
<protein>
    <submittedName>
        <fullName evidence="1">SapC family protein</fullName>
    </submittedName>
</protein>
<proteinExistence type="predicted"/>
<gene>
    <name evidence="1" type="ORF">G3R48_02350</name>
</gene>
<evidence type="ECO:0000313" key="1">
    <source>
        <dbReference type="EMBL" id="MBR9726833.1"/>
    </source>
</evidence>
<reference evidence="1 2" key="1">
    <citation type="submission" date="2020-02" db="EMBL/GenBank/DDBJ databases">
        <title>Shewanella WXL01 sp. nov., a marine bacterium isolated from green algae in Luhuitou Fringing Reef (Northern South China Sea).</title>
        <authorList>
            <person name="Wang X."/>
        </authorList>
    </citation>
    <scope>NUCLEOTIDE SEQUENCE [LARGE SCALE GENOMIC DNA]</scope>
    <source>
        <strain evidence="1 2">MCCC 1A01895</strain>
    </source>
</reference>
<sequence length="243" mass="27480">MSQHVLLNSVDHKNLKINLSRSALLGDNLWFSATFPLEFRSVQAHYPIFFQKDPSSGQFFSVAMFGFKQNENLFLTADGWDAAYIPLSVRRQPFLIGQQTIREDGVEQQQRVIHIDMANPRIGQEGEALFYEFGGNTPYLDEVGDMLETIHQGLQDNADFVDSLISNELLESFTLDITLDDGSQNQMLGFYTINEDKLATLSAEILAQLHHKGHLQAIYMALASHSNMRDLMQRKNALLPTKG</sequence>
<accession>A0ABS5HYH9</accession>
<name>A0ABS5HYH9_9GAMM</name>
<keyword evidence="2" id="KW-1185">Reference proteome</keyword>
<organism evidence="1 2">
    <name type="scientific">Shewanella intestini</name>
    <dbReference type="NCBI Taxonomy" id="2017544"/>
    <lineage>
        <taxon>Bacteria</taxon>
        <taxon>Pseudomonadati</taxon>
        <taxon>Pseudomonadota</taxon>
        <taxon>Gammaproteobacteria</taxon>
        <taxon>Alteromonadales</taxon>
        <taxon>Shewanellaceae</taxon>
        <taxon>Shewanella</taxon>
    </lineage>
</organism>
<evidence type="ECO:0000313" key="2">
    <source>
        <dbReference type="Proteomes" id="UP000811844"/>
    </source>
</evidence>
<dbReference type="EMBL" id="JAAIKR010000001">
    <property type="protein sequence ID" value="MBR9726833.1"/>
    <property type="molecule type" value="Genomic_DNA"/>
</dbReference>